<evidence type="ECO:0000256" key="3">
    <source>
        <dbReference type="ARBA" id="ARBA00022448"/>
    </source>
</evidence>
<evidence type="ECO:0000256" key="2">
    <source>
        <dbReference type="ARBA" id="ARBA00009849"/>
    </source>
</evidence>
<accession>A0ABQ8J7P5</accession>
<protein>
    <recommendedName>
        <fullName evidence="13">Protein tweety homolog</fullName>
    </recommendedName>
</protein>
<feature type="transmembrane region" description="Helical" evidence="13">
    <location>
        <begin position="114"/>
        <end position="139"/>
    </location>
</feature>
<keyword evidence="3 13" id="KW-0813">Transport</keyword>
<keyword evidence="8 13" id="KW-0472">Membrane</keyword>
<evidence type="ECO:0000256" key="14">
    <source>
        <dbReference type="SAM" id="Coils"/>
    </source>
</evidence>
<feature type="transmembrane region" description="Helical" evidence="13">
    <location>
        <begin position="504"/>
        <end position="530"/>
    </location>
</feature>
<keyword evidence="9 13" id="KW-0869">Chloride channel</keyword>
<evidence type="ECO:0000256" key="13">
    <source>
        <dbReference type="RuleBase" id="RU361114"/>
    </source>
</evidence>
<dbReference type="PANTHER" id="PTHR12424">
    <property type="entry name" value="TWEETY-RELATED"/>
    <property type="match status" value="1"/>
</dbReference>
<name>A0ABQ8J7P5_DERPT</name>
<comment type="similarity">
    <text evidence="2 13">Belongs to the tweety family.</text>
</comment>
<feature type="coiled-coil region" evidence="14">
    <location>
        <begin position="225"/>
        <end position="264"/>
    </location>
</feature>
<dbReference type="EMBL" id="NJHN03000062">
    <property type="protein sequence ID" value="KAH9418591.1"/>
    <property type="molecule type" value="Genomic_DNA"/>
</dbReference>
<comment type="caution">
    <text evidence="15">The sequence shown here is derived from an EMBL/GenBank/DDBJ whole genome shotgun (WGS) entry which is preliminary data.</text>
</comment>
<evidence type="ECO:0000256" key="1">
    <source>
        <dbReference type="ARBA" id="ARBA00004651"/>
    </source>
</evidence>
<keyword evidence="12 13" id="KW-0407">Ion channel</keyword>
<keyword evidence="4" id="KW-1003">Cell membrane</keyword>
<keyword evidence="5 13" id="KW-0812">Transmembrane</keyword>
<proteinExistence type="inferred from homology"/>
<dbReference type="Proteomes" id="UP000887458">
    <property type="component" value="Unassembled WGS sequence"/>
</dbReference>
<evidence type="ECO:0000256" key="5">
    <source>
        <dbReference type="ARBA" id="ARBA00022692"/>
    </source>
</evidence>
<keyword evidence="11 13" id="KW-0868">Chloride</keyword>
<keyword evidence="6 13" id="KW-1133">Transmembrane helix</keyword>
<sequence>MIKDIGYKIDNSSIPTDQHIISNNNNNNIISIAENNNNTFVLILVFTSWSEFLNSIYRAMDFESFSLTNNSGYNISKLVLDFHNVSRYGLDFRRSDATILDHDLQEYAYQMATFGIMAGILFAILTFILFTLCFCICFFRNSVKKPVNQYEYQRNRRNSCCRFSSLIIILITFLTMATYIFSFIGQQQFNDYNLETCQTIRSFVDKIKDTNNQTIKIIDILDPLLDEIDLSMKKIKKDLEEVNIQEIKQKFQNIETEYNEAIGNVKPSLNDIRNQMGDDGNFKEILRQLDKYTNQCGDYQSKIQKFLLIILIVVSLFTIIFIIGLFNGCLRGCSCFFGFIFMLILALFGTISFIGLVGGSDFCLYSKQLSQTLEMDQSLRNNLDYYFYCEPKRLSEYGFHLTDTKDLENLFNEIHQSMIDGRQQLTKADDYFKQINIQCQQYESSFDSVKKVCSDIRTLKPNVEKLTKITFDVDNILQQIECPSITPIINNLLTNICTDFYNSFFLFFLNSISAVMGYFLLLCITITILLTF</sequence>
<keyword evidence="10" id="KW-0325">Glycoprotein</keyword>
<reference evidence="15 16" key="2">
    <citation type="journal article" date="2022" name="Mol. Biol. Evol.">
        <title>Comparative Genomics Reveals Insights into the Divergent Evolution of Astigmatic Mites and Household Pest Adaptations.</title>
        <authorList>
            <person name="Xiong Q."/>
            <person name="Wan A.T."/>
            <person name="Liu X."/>
            <person name="Fung C.S."/>
            <person name="Xiao X."/>
            <person name="Malainual N."/>
            <person name="Hou J."/>
            <person name="Wang L."/>
            <person name="Wang M."/>
            <person name="Yang K.Y."/>
            <person name="Cui Y."/>
            <person name="Leung E.L."/>
            <person name="Nong W."/>
            <person name="Shin S.K."/>
            <person name="Au S.W."/>
            <person name="Jeong K.Y."/>
            <person name="Chew F.T."/>
            <person name="Hui J.H."/>
            <person name="Leung T.F."/>
            <person name="Tungtrongchitr A."/>
            <person name="Zhong N."/>
            <person name="Liu Z."/>
            <person name="Tsui S.K."/>
        </authorList>
    </citation>
    <scope>NUCLEOTIDE SEQUENCE [LARGE SCALE GENOMIC DNA]</scope>
    <source>
        <strain evidence="15">Derp</strain>
    </source>
</reference>
<dbReference type="InterPro" id="IPR006990">
    <property type="entry name" value="Tweety"/>
</dbReference>
<feature type="transmembrane region" description="Helical" evidence="13">
    <location>
        <begin position="160"/>
        <end position="184"/>
    </location>
</feature>
<evidence type="ECO:0000256" key="11">
    <source>
        <dbReference type="ARBA" id="ARBA00023214"/>
    </source>
</evidence>
<evidence type="ECO:0000256" key="4">
    <source>
        <dbReference type="ARBA" id="ARBA00022475"/>
    </source>
</evidence>
<evidence type="ECO:0000313" key="16">
    <source>
        <dbReference type="Proteomes" id="UP000887458"/>
    </source>
</evidence>
<dbReference type="Pfam" id="PF04906">
    <property type="entry name" value="Tweety"/>
    <property type="match status" value="1"/>
</dbReference>
<evidence type="ECO:0000256" key="9">
    <source>
        <dbReference type="ARBA" id="ARBA00023173"/>
    </source>
</evidence>
<gene>
    <name evidence="15" type="ORF">DERP_003916</name>
</gene>
<evidence type="ECO:0000256" key="12">
    <source>
        <dbReference type="ARBA" id="ARBA00023303"/>
    </source>
</evidence>
<evidence type="ECO:0000256" key="10">
    <source>
        <dbReference type="ARBA" id="ARBA00023180"/>
    </source>
</evidence>
<comment type="function">
    <text evidence="13">Probable chloride channel.</text>
</comment>
<evidence type="ECO:0000256" key="8">
    <source>
        <dbReference type="ARBA" id="ARBA00023136"/>
    </source>
</evidence>
<reference evidence="15 16" key="1">
    <citation type="journal article" date="2018" name="J. Allergy Clin. Immunol.">
        <title>High-quality assembly of Dermatophagoides pteronyssinus genome and transcriptome reveals a wide range of novel allergens.</title>
        <authorList>
            <person name="Liu X.Y."/>
            <person name="Yang K.Y."/>
            <person name="Wang M.Q."/>
            <person name="Kwok J.S."/>
            <person name="Zeng X."/>
            <person name="Yang Z."/>
            <person name="Xiao X.J."/>
            <person name="Lau C.P."/>
            <person name="Li Y."/>
            <person name="Huang Z.M."/>
            <person name="Ba J.G."/>
            <person name="Yim A.K."/>
            <person name="Ouyang C.Y."/>
            <person name="Ngai S.M."/>
            <person name="Chan T.F."/>
            <person name="Leung E.L."/>
            <person name="Liu L."/>
            <person name="Liu Z.G."/>
            <person name="Tsui S.K."/>
        </authorList>
    </citation>
    <scope>NUCLEOTIDE SEQUENCE [LARGE SCALE GENOMIC DNA]</scope>
    <source>
        <strain evidence="15">Derp</strain>
    </source>
</reference>
<comment type="subcellular location">
    <subcellularLocation>
        <location evidence="1 13">Cell membrane</location>
        <topology evidence="1 13">Multi-pass membrane protein</topology>
    </subcellularLocation>
</comment>
<dbReference type="PANTHER" id="PTHR12424:SF8">
    <property type="entry name" value="PROTEIN TWEETY"/>
    <property type="match status" value="1"/>
</dbReference>
<feature type="transmembrane region" description="Helical" evidence="13">
    <location>
        <begin position="306"/>
        <end position="326"/>
    </location>
</feature>
<keyword evidence="14" id="KW-0175">Coiled coil</keyword>
<keyword evidence="7 13" id="KW-0406">Ion transport</keyword>
<evidence type="ECO:0000256" key="7">
    <source>
        <dbReference type="ARBA" id="ARBA00023065"/>
    </source>
</evidence>
<organism evidence="15 16">
    <name type="scientific">Dermatophagoides pteronyssinus</name>
    <name type="common">European house dust mite</name>
    <dbReference type="NCBI Taxonomy" id="6956"/>
    <lineage>
        <taxon>Eukaryota</taxon>
        <taxon>Metazoa</taxon>
        <taxon>Ecdysozoa</taxon>
        <taxon>Arthropoda</taxon>
        <taxon>Chelicerata</taxon>
        <taxon>Arachnida</taxon>
        <taxon>Acari</taxon>
        <taxon>Acariformes</taxon>
        <taxon>Sarcoptiformes</taxon>
        <taxon>Astigmata</taxon>
        <taxon>Psoroptidia</taxon>
        <taxon>Analgoidea</taxon>
        <taxon>Pyroglyphidae</taxon>
        <taxon>Dermatophagoidinae</taxon>
        <taxon>Dermatophagoides</taxon>
    </lineage>
</organism>
<keyword evidence="16" id="KW-1185">Reference proteome</keyword>
<evidence type="ECO:0000313" key="15">
    <source>
        <dbReference type="EMBL" id="KAH9418591.1"/>
    </source>
</evidence>
<evidence type="ECO:0000256" key="6">
    <source>
        <dbReference type="ARBA" id="ARBA00022989"/>
    </source>
</evidence>
<feature type="transmembrane region" description="Helical" evidence="13">
    <location>
        <begin position="333"/>
        <end position="357"/>
    </location>
</feature>